<keyword evidence="3 10" id="KW-0963">Cytoplasm</keyword>
<dbReference type="Proteomes" id="UP000636394">
    <property type="component" value="Unassembled WGS sequence"/>
</dbReference>
<keyword evidence="9 10" id="KW-0961">Cell wall biogenesis/degradation</keyword>
<keyword evidence="5 13" id="KW-0547">Nucleotide-binding</keyword>
<evidence type="ECO:0000256" key="8">
    <source>
        <dbReference type="ARBA" id="ARBA00022984"/>
    </source>
</evidence>
<evidence type="ECO:0000256" key="5">
    <source>
        <dbReference type="ARBA" id="ARBA00022741"/>
    </source>
</evidence>
<evidence type="ECO:0000259" key="14">
    <source>
        <dbReference type="PROSITE" id="PS50975"/>
    </source>
</evidence>
<evidence type="ECO:0000256" key="12">
    <source>
        <dbReference type="PIRSR" id="PIRSR039102-3"/>
    </source>
</evidence>
<dbReference type="GO" id="GO:0008716">
    <property type="term" value="F:D-alanine-D-alanine ligase activity"/>
    <property type="evidence" value="ECO:0007669"/>
    <property type="project" value="UniProtKB-UniRule"/>
</dbReference>
<protein>
    <recommendedName>
        <fullName evidence="10">D-alanine--D-alanine ligase</fullName>
        <ecNumber evidence="10">6.3.2.4</ecNumber>
    </recommendedName>
    <alternativeName>
        <fullName evidence="10">D-Ala-D-Ala ligase</fullName>
    </alternativeName>
    <alternativeName>
        <fullName evidence="10">D-alanylalanine synthetase</fullName>
    </alternativeName>
</protein>
<reference evidence="16" key="2">
    <citation type="submission" date="2021-04" db="EMBL/GenBank/DDBJ databases">
        <title>Novel species in family Eggerthellaceae.</title>
        <authorList>
            <person name="Zhang G."/>
        </authorList>
    </citation>
    <scope>NUCLEOTIDE SEQUENCE</scope>
    <source>
        <strain evidence="16">Zg-886</strain>
    </source>
</reference>
<evidence type="ECO:0000256" key="1">
    <source>
        <dbReference type="ARBA" id="ARBA00004496"/>
    </source>
</evidence>
<feature type="domain" description="ATP-grasp" evidence="14">
    <location>
        <begin position="109"/>
        <end position="309"/>
    </location>
</feature>
<dbReference type="Proteomes" id="UP000671910">
    <property type="component" value="Chromosome"/>
</dbReference>
<dbReference type="NCBIfam" id="NF002378">
    <property type="entry name" value="PRK01372.1"/>
    <property type="match status" value="1"/>
</dbReference>
<dbReference type="PROSITE" id="PS00843">
    <property type="entry name" value="DALA_DALA_LIGASE_1"/>
    <property type="match status" value="1"/>
</dbReference>
<dbReference type="Gene3D" id="3.30.470.20">
    <property type="entry name" value="ATP-grasp fold, B domain"/>
    <property type="match status" value="1"/>
</dbReference>
<evidence type="ECO:0000313" key="18">
    <source>
        <dbReference type="Proteomes" id="UP000671910"/>
    </source>
</evidence>
<comment type="function">
    <text evidence="10">Cell wall formation.</text>
</comment>
<keyword evidence="6 13" id="KW-0067">ATP-binding</keyword>
<feature type="binding site" evidence="12">
    <location>
        <position position="276"/>
    </location>
    <ligand>
        <name>Mg(2+)</name>
        <dbReference type="ChEBI" id="CHEBI:18420"/>
        <label>2</label>
    </ligand>
</feature>
<dbReference type="PROSITE" id="PS50975">
    <property type="entry name" value="ATP_GRASP"/>
    <property type="match status" value="1"/>
</dbReference>
<dbReference type="PROSITE" id="PS00844">
    <property type="entry name" value="DALA_DALA_LIGASE_2"/>
    <property type="match status" value="1"/>
</dbReference>
<dbReference type="PANTHER" id="PTHR23132:SF23">
    <property type="entry name" value="D-ALANINE--D-ALANINE LIGASE B"/>
    <property type="match status" value="1"/>
</dbReference>
<dbReference type="AlphaFoldDB" id="A0A9E6MQY5"/>
<feature type="active site" evidence="11">
    <location>
        <position position="22"/>
    </location>
</feature>
<dbReference type="InterPro" id="IPR011127">
    <property type="entry name" value="Dala_Dala_lig_N"/>
</dbReference>
<dbReference type="InterPro" id="IPR013815">
    <property type="entry name" value="ATP_grasp_subdomain_1"/>
</dbReference>
<comment type="catalytic activity">
    <reaction evidence="10">
        <text>2 D-alanine + ATP = D-alanyl-D-alanine + ADP + phosphate + H(+)</text>
        <dbReference type="Rhea" id="RHEA:11224"/>
        <dbReference type="ChEBI" id="CHEBI:15378"/>
        <dbReference type="ChEBI" id="CHEBI:30616"/>
        <dbReference type="ChEBI" id="CHEBI:43474"/>
        <dbReference type="ChEBI" id="CHEBI:57416"/>
        <dbReference type="ChEBI" id="CHEBI:57822"/>
        <dbReference type="ChEBI" id="CHEBI:456216"/>
        <dbReference type="EC" id="6.3.2.4"/>
    </reaction>
</comment>
<dbReference type="InterPro" id="IPR000291">
    <property type="entry name" value="D-Ala_lig_Van_CS"/>
</dbReference>
<dbReference type="InterPro" id="IPR016185">
    <property type="entry name" value="PreATP-grasp_dom_sf"/>
</dbReference>
<accession>A0A9E6MQY5</accession>
<evidence type="ECO:0000256" key="6">
    <source>
        <dbReference type="ARBA" id="ARBA00022840"/>
    </source>
</evidence>
<proteinExistence type="inferred from homology"/>
<dbReference type="EMBL" id="CP072829">
    <property type="protein sequence ID" value="QTU84380.1"/>
    <property type="molecule type" value="Genomic_DNA"/>
</dbReference>
<dbReference type="PANTHER" id="PTHR23132">
    <property type="entry name" value="D-ALANINE--D-ALANINE LIGASE"/>
    <property type="match status" value="1"/>
</dbReference>
<feature type="binding site" evidence="12">
    <location>
        <position position="263"/>
    </location>
    <ligand>
        <name>Mg(2+)</name>
        <dbReference type="ChEBI" id="CHEBI:18420"/>
        <label>1</label>
    </ligand>
</feature>
<comment type="cofactor">
    <cofactor evidence="12">
        <name>Mg(2+)</name>
        <dbReference type="ChEBI" id="CHEBI:18420"/>
    </cofactor>
    <cofactor evidence="12">
        <name>Mn(2+)</name>
        <dbReference type="ChEBI" id="CHEBI:29035"/>
    </cofactor>
    <text evidence="12">Binds 2 magnesium or manganese ions per subunit.</text>
</comment>
<dbReference type="GO" id="GO:0009252">
    <property type="term" value="P:peptidoglycan biosynthetic process"/>
    <property type="evidence" value="ECO:0007669"/>
    <property type="project" value="UniProtKB-UniRule"/>
</dbReference>
<dbReference type="RefSeq" id="WP_166339058.1">
    <property type="nucleotide sequence ID" value="NZ_CP072829.1"/>
</dbReference>
<comment type="subcellular location">
    <subcellularLocation>
        <location evidence="1 10">Cytoplasm</location>
    </subcellularLocation>
</comment>
<keyword evidence="12" id="KW-0460">Magnesium</keyword>
<keyword evidence="12" id="KW-0479">Metal-binding</keyword>
<feature type="active site" evidence="11">
    <location>
        <position position="153"/>
    </location>
</feature>
<dbReference type="Pfam" id="PF07478">
    <property type="entry name" value="Dala_Dala_lig_C"/>
    <property type="match status" value="1"/>
</dbReference>
<keyword evidence="8 10" id="KW-0573">Peptidoglycan synthesis</keyword>
<feature type="binding site" evidence="12">
    <location>
        <position position="276"/>
    </location>
    <ligand>
        <name>Mg(2+)</name>
        <dbReference type="ChEBI" id="CHEBI:18420"/>
        <label>1</label>
    </ligand>
</feature>
<dbReference type="NCBIfam" id="TIGR01205">
    <property type="entry name" value="D_ala_D_alaTIGR"/>
    <property type="match status" value="1"/>
</dbReference>
<evidence type="ECO:0000256" key="4">
    <source>
        <dbReference type="ARBA" id="ARBA00022598"/>
    </source>
</evidence>
<dbReference type="KEGG" id="ebz:J7S26_00060"/>
<evidence type="ECO:0000313" key="15">
    <source>
        <dbReference type="EMBL" id="NHM13933.1"/>
    </source>
</evidence>
<dbReference type="Gene3D" id="3.30.1490.20">
    <property type="entry name" value="ATP-grasp fold, A domain"/>
    <property type="match status" value="1"/>
</dbReference>
<dbReference type="InterPro" id="IPR011761">
    <property type="entry name" value="ATP-grasp"/>
</dbReference>
<dbReference type="EMBL" id="WPCR01000004">
    <property type="protein sequence ID" value="NHM13933.1"/>
    <property type="molecule type" value="Genomic_DNA"/>
</dbReference>
<organism evidence="16 18">
    <name type="scientific">Xiamenia xianingshaonis</name>
    <dbReference type="NCBI Taxonomy" id="2682776"/>
    <lineage>
        <taxon>Bacteria</taxon>
        <taxon>Bacillati</taxon>
        <taxon>Actinomycetota</taxon>
        <taxon>Coriobacteriia</taxon>
        <taxon>Eggerthellales</taxon>
        <taxon>Eggerthellaceae</taxon>
        <taxon>Xiamenia</taxon>
    </lineage>
</organism>
<comment type="similarity">
    <text evidence="2 10">Belongs to the D-alanine--D-alanine ligase family.</text>
</comment>
<dbReference type="InterPro" id="IPR005905">
    <property type="entry name" value="D_ala_D_ala"/>
</dbReference>
<evidence type="ECO:0000313" key="17">
    <source>
        <dbReference type="Proteomes" id="UP000636394"/>
    </source>
</evidence>
<keyword evidence="7 10" id="KW-0133">Cell shape</keyword>
<evidence type="ECO:0000256" key="2">
    <source>
        <dbReference type="ARBA" id="ARBA00010871"/>
    </source>
</evidence>
<feature type="active site" evidence="11">
    <location>
        <position position="287"/>
    </location>
</feature>
<reference evidence="15 17" key="1">
    <citation type="submission" date="2019-11" db="EMBL/GenBank/DDBJ databases">
        <title>Eggerthellaceae novel genus isolated from the rectal contents of marmort.</title>
        <authorList>
            <person name="Zhang G."/>
        </authorList>
    </citation>
    <scope>NUCLEOTIDE SEQUENCE [LARGE SCALE GENOMIC DNA]</scope>
    <source>
        <strain evidence="17">zg-886</strain>
        <strain evidence="15">Zg-886</strain>
    </source>
</reference>
<evidence type="ECO:0000256" key="7">
    <source>
        <dbReference type="ARBA" id="ARBA00022960"/>
    </source>
</evidence>
<dbReference type="Gene3D" id="3.40.50.20">
    <property type="match status" value="1"/>
</dbReference>
<evidence type="ECO:0000256" key="11">
    <source>
        <dbReference type="PIRSR" id="PIRSR039102-1"/>
    </source>
</evidence>
<evidence type="ECO:0000256" key="3">
    <source>
        <dbReference type="ARBA" id="ARBA00022490"/>
    </source>
</evidence>
<keyword evidence="4 10" id="KW-0436">Ligase</keyword>
<evidence type="ECO:0000313" key="16">
    <source>
        <dbReference type="EMBL" id="QTU84380.1"/>
    </source>
</evidence>
<name>A0A9E6MQY5_9ACTN</name>
<gene>
    <name evidence="10" type="primary">ddl</name>
    <name evidence="15" type="ORF">GMI68_03970</name>
    <name evidence="16" type="ORF">J7S26_00060</name>
</gene>
<dbReference type="HAMAP" id="MF_00047">
    <property type="entry name" value="Dala_Dala_lig"/>
    <property type="match status" value="1"/>
</dbReference>
<dbReference type="GO" id="GO:0008360">
    <property type="term" value="P:regulation of cell shape"/>
    <property type="evidence" value="ECO:0007669"/>
    <property type="project" value="UniProtKB-KW"/>
</dbReference>
<dbReference type="GO" id="GO:0071555">
    <property type="term" value="P:cell wall organization"/>
    <property type="evidence" value="ECO:0007669"/>
    <property type="project" value="UniProtKB-KW"/>
</dbReference>
<evidence type="ECO:0000256" key="9">
    <source>
        <dbReference type="ARBA" id="ARBA00023316"/>
    </source>
</evidence>
<keyword evidence="17" id="KW-1185">Reference proteome</keyword>
<dbReference type="PIRSF" id="PIRSF039102">
    <property type="entry name" value="Ddl/VanB"/>
    <property type="match status" value="1"/>
</dbReference>
<dbReference type="GO" id="GO:0005737">
    <property type="term" value="C:cytoplasm"/>
    <property type="evidence" value="ECO:0007669"/>
    <property type="project" value="UniProtKB-SubCell"/>
</dbReference>
<dbReference type="EC" id="6.3.2.4" evidence="10"/>
<evidence type="ECO:0000256" key="10">
    <source>
        <dbReference type="HAMAP-Rule" id="MF_00047"/>
    </source>
</evidence>
<dbReference type="SUPFAM" id="SSF52440">
    <property type="entry name" value="PreATP-grasp domain"/>
    <property type="match status" value="1"/>
</dbReference>
<dbReference type="GO" id="GO:0005524">
    <property type="term" value="F:ATP binding"/>
    <property type="evidence" value="ECO:0007669"/>
    <property type="project" value="UniProtKB-UniRule"/>
</dbReference>
<evidence type="ECO:0000256" key="13">
    <source>
        <dbReference type="PROSITE-ProRule" id="PRU00409"/>
    </source>
</evidence>
<dbReference type="InterPro" id="IPR011095">
    <property type="entry name" value="Dala_Dala_lig_C"/>
</dbReference>
<sequence length="322" mass="34304">MALPVIPEKCSVAVIAGGKSGEREISLKSGEGASGALREAGFNVTVLDPARKEDLVTLVEQPFDVAFLCLHGKGGEDGVMQGFLEAIGLPYTGSGVWASALAMDKAKTKRVYGRHGVPTPPSVTIYRGKPYDLDAILEEVGPDCVVKVTNEGSTLGLFMTHTPDYTEAAIQEALALGNSVLVEKFIAGNEYTVAVVGNEHPHALPVIQIIPQNDFYDFESKYAPGGSTHLCPAPIDEALTAKLQSLAEAAHECLECRGMSRTDFIVEEDGTAWALETNTIPGMTGTSLLPDAARAAGITFPELCTKLVNYALDLPQERQTDR</sequence>
<dbReference type="Pfam" id="PF01820">
    <property type="entry name" value="Dala_Dala_lig_N"/>
    <property type="match status" value="1"/>
</dbReference>
<dbReference type="GO" id="GO:0046872">
    <property type="term" value="F:metal ion binding"/>
    <property type="evidence" value="ECO:0007669"/>
    <property type="project" value="UniProtKB-KW"/>
</dbReference>
<feature type="binding site" evidence="12">
    <location>
        <position position="278"/>
    </location>
    <ligand>
        <name>Mg(2+)</name>
        <dbReference type="ChEBI" id="CHEBI:18420"/>
        <label>2</label>
    </ligand>
</feature>
<keyword evidence="12" id="KW-0464">Manganese</keyword>
<dbReference type="SUPFAM" id="SSF56059">
    <property type="entry name" value="Glutathione synthetase ATP-binding domain-like"/>
    <property type="match status" value="1"/>
</dbReference>
<comment type="pathway">
    <text evidence="10">Cell wall biogenesis; peptidoglycan biosynthesis.</text>
</comment>